<evidence type="ECO:0000256" key="2">
    <source>
        <dbReference type="ARBA" id="ARBA00023186"/>
    </source>
</evidence>
<dbReference type="InterPro" id="IPR002669">
    <property type="entry name" value="UreD"/>
</dbReference>
<evidence type="ECO:0000313" key="5">
    <source>
        <dbReference type="Proteomes" id="UP000019222"/>
    </source>
</evidence>
<proteinExistence type="inferred from homology"/>
<dbReference type="AlphaFoldDB" id="W5XX73"/>
<dbReference type="KEGG" id="cvt:B843_01125"/>
<accession>W5XX73</accession>
<dbReference type="PATRIC" id="fig|1224164.3.peg.218"/>
<organism evidence="4 5">
    <name type="scientific">Corynebacterium vitaeruminis DSM 20294</name>
    <dbReference type="NCBI Taxonomy" id="1224164"/>
    <lineage>
        <taxon>Bacteria</taxon>
        <taxon>Bacillati</taxon>
        <taxon>Actinomycetota</taxon>
        <taxon>Actinomycetes</taxon>
        <taxon>Mycobacteriales</taxon>
        <taxon>Corynebacteriaceae</taxon>
        <taxon>Corynebacterium</taxon>
    </lineage>
</organism>
<dbReference type="GO" id="GO:0005737">
    <property type="term" value="C:cytoplasm"/>
    <property type="evidence" value="ECO:0007669"/>
    <property type="project" value="UniProtKB-SubCell"/>
</dbReference>
<dbReference type="EMBL" id="CP004353">
    <property type="protein sequence ID" value="AHI21621.1"/>
    <property type="molecule type" value="Genomic_DNA"/>
</dbReference>
<dbReference type="eggNOG" id="COG0829">
    <property type="taxonomic scope" value="Bacteria"/>
</dbReference>
<gene>
    <name evidence="3" type="primary">ureD</name>
    <name evidence="4" type="ORF">B843_01125</name>
</gene>
<dbReference type="PANTHER" id="PTHR33643:SF1">
    <property type="entry name" value="UREASE ACCESSORY PROTEIN D"/>
    <property type="match status" value="1"/>
</dbReference>
<name>W5XX73_9CORY</name>
<evidence type="ECO:0000313" key="4">
    <source>
        <dbReference type="EMBL" id="AHI21621.1"/>
    </source>
</evidence>
<dbReference type="GO" id="GO:0016151">
    <property type="term" value="F:nickel cation binding"/>
    <property type="evidence" value="ECO:0007669"/>
    <property type="project" value="UniProtKB-UniRule"/>
</dbReference>
<comment type="similarity">
    <text evidence="1 3">Belongs to the UreD family.</text>
</comment>
<reference evidence="4 5" key="1">
    <citation type="submission" date="2013-02" db="EMBL/GenBank/DDBJ databases">
        <title>The complete genome sequence of Corynebacterium vitaeruminis DSM 20294.</title>
        <authorList>
            <person name="Ruckert C."/>
            <person name="Albersmeier A."/>
            <person name="Kalinowski J."/>
        </authorList>
    </citation>
    <scope>NUCLEOTIDE SEQUENCE [LARGE SCALE GENOMIC DNA]</scope>
    <source>
        <strain evidence="5">ATCC 10234</strain>
    </source>
</reference>
<evidence type="ECO:0000256" key="1">
    <source>
        <dbReference type="ARBA" id="ARBA00007177"/>
    </source>
</evidence>
<keyword evidence="5" id="KW-1185">Reference proteome</keyword>
<comment type="subcellular location">
    <subcellularLocation>
        <location evidence="3">Cytoplasm</location>
    </subcellularLocation>
</comment>
<keyword evidence="2 3" id="KW-0143">Chaperone</keyword>
<sequence>MCSFPTLRREFTTRGELRLRVGVEAGRSTPRSQFHRGALSTMRPLYLEDSGQVTVFILNPGGGYVSGDVYDLSVEVEEGAELLLTTQSATKVYRTTGLPACQTMSVRVADRGVMEYLPDQLIVYRDGCYEQLGDFELSPTAHLLVGEVITPGWSPTSEPFEYEEIRLRSSVWVCDESGERRPLLVDFLRICPPESVTGIGVLEGHSHCGQLLIIDRRLDEAFMDEVLALAEKCPAEVGVTLTGAEFTCADGGPAPRCLVVRSLGRGTGEIDALHRAIANTARTRFFERPNINLRKY</sequence>
<comment type="function">
    <text evidence="3">Required for maturation of urease via the functional incorporation of the urease nickel metallocenter.</text>
</comment>
<evidence type="ECO:0000256" key="3">
    <source>
        <dbReference type="HAMAP-Rule" id="MF_01384"/>
    </source>
</evidence>
<dbReference type="PANTHER" id="PTHR33643">
    <property type="entry name" value="UREASE ACCESSORY PROTEIN D"/>
    <property type="match status" value="1"/>
</dbReference>
<protein>
    <recommendedName>
        <fullName evidence="3">Urease accessory protein UreD</fullName>
    </recommendedName>
</protein>
<dbReference type="HAMAP" id="MF_01384">
    <property type="entry name" value="UreD"/>
    <property type="match status" value="1"/>
</dbReference>
<comment type="subunit">
    <text evidence="3">UreD, UreF and UreG form a complex that acts as a GTP-hydrolysis-dependent molecular chaperone, activating the urease apoprotein by helping to assemble the nickel containing metallocenter of UreC. The UreE protein probably delivers the nickel.</text>
</comment>
<dbReference type="HOGENOM" id="CLU_056339_5_0_11"/>
<dbReference type="Pfam" id="PF01774">
    <property type="entry name" value="UreD"/>
    <property type="match status" value="1"/>
</dbReference>
<dbReference type="Proteomes" id="UP000019222">
    <property type="component" value="Chromosome"/>
</dbReference>
<keyword evidence="3" id="KW-0996">Nickel insertion</keyword>
<dbReference type="STRING" id="1224164.B843_01125"/>
<keyword evidence="3" id="KW-0963">Cytoplasm</keyword>